<evidence type="ECO:0000256" key="2">
    <source>
        <dbReference type="ARBA" id="ARBA00006275"/>
    </source>
</evidence>
<feature type="chain" id="PRO_5003385874" description="RagB/SusD domain-containing protein" evidence="6">
    <location>
        <begin position="21"/>
        <end position="535"/>
    </location>
</feature>
<dbReference type="SUPFAM" id="SSF48452">
    <property type="entry name" value="TPR-like"/>
    <property type="match status" value="1"/>
</dbReference>
<evidence type="ECO:0000313" key="10">
    <source>
        <dbReference type="Proteomes" id="UP000006420"/>
    </source>
</evidence>
<evidence type="ECO:0000259" key="7">
    <source>
        <dbReference type="Pfam" id="PF07980"/>
    </source>
</evidence>
<dbReference type="Proteomes" id="UP000006420">
    <property type="component" value="Unassembled WGS sequence"/>
</dbReference>
<dbReference type="HOGENOM" id="CLU_015553_1_2_10"/>
<dbReference type="GeneID" id="78081852"/>
<dbReference type="InterPro" id="IPR011990">
    <property type="entry name" value="TPR-like_helical_dom_sf"/>
</dbReference>
<dbReference type="STRING" id="742767.HMPREF9456_01186"/>
<evidence type="ECO:0000256" key="1">
    <source>
        <dbReference type="ARBA" id="ARBA00004442"/>
    </source>
</evidence>
<dbReference type="Pfam" id="PF07980">
    <property type="entry name" value="SusD_RagB"/>
    <property type="match status" value="1"/>
</dbReference>
<dbReference type="AlphaFoldDB" id="F8WYY5"/>
<comment type="caution">
    <text evidence="9">The sequence shown here is derived from an EMBL/GenBank/DDBJ whole genome shotgun (WGS) entry which is preliminary data.</text>
</comment>
<keyword evidence="4" id="KW-0472">Membrane</keyword>
<dbReference type="InterPro" id="IPR012944">
    <property type="entry name" value="SusD_RagB_dom"/>
</dbReference>
<keyword evidence="5" id="KW-0998">Cell outer membrane</keyword>
<keyword evidence="10" id="KW-1185">Reference proteome</keyword>
<keyword evidence="3 6" id="KW-0732">Signal</keyword>
<evidence type="ECO:0000256" key="6">
    <source>
        <dbReference type="SAM" id="SignalP"/>
    </source>
</evidence>
<feature type="domain" description="RagB/SusD" evidence="7">
    <location>
        <begin position="325"/>
        <end position="535"/>
    </location>
</feature>
<dbReference type="OrthoDB" id="5694214at2"/>
<dbReference type="Pfam" id="PF14322">
    <property type="entry name" value="SusD-like_3"/>
    <property type="match status" value="1"/>
</dbReference>
<comment type="subcellular location">
    <subcellularLocation>
        <location evidence="1">Cell outer membrane</location>
    </subcellularLocation>
</comment>
<evidence type="ECO:0000313" key="9">
    <source>
        <dbReference type="EMBL" id="EGK04158.1"/>
    </source>
</evidence>
<protein>
    <recommendedName>
        <fullName evidence="11">RagB/SusD domain-containing protein</fullName>
    </recommendedName>
</protein>
<evidence type="ECO:0000259" key="8">
    <source>
        <dbReference type="Pfam" id="PF14322"/>
    </source>
</evidence>
<gene>
    <name evidence="9" type="ORF">HMPREF9456_01186</name>
</gene>
<comment type="similarity">
    <text evidence="2">Belongs to the SusD family.</text>
</comment>
<evidence type="ECO:0000256" key="3">
    <source>
        <dbReference type="ARBA" id="ARBA00022729"/>
    </source>
</evidence>
<feature type="signal peptide" evidence="6">
    <location>
        <begin position="1"/>
        <end position="20"/>
    </location>
</feature>
<evidence type="ECO:0000256" key="4">
    <source>
        <dbReference type="ARBA" id="ARBA00023136"/>
    </source>
</evidence>
<dbReference type="RefSeq" id="WP_006842557.1">
    <property type="nucleotide sequence ID" value="NZ_AQWJ01000002.1"/>
</dbReference>
<name>F8WYY5_9BACT</name>
<organism evidence="9 10">
    <name type="scientific">Dysgonomonas mossii DSM 22836</name>
    <dbReference type="NCBI Taxonomy" id="742767"/>
    <lineage>
        <taxon>Bacteria</taxon>
        <taxon>Pseudomonadati</taxon>
        <taxon>Bacteroidota</taxon>
        <taxon>Bacteroidia</taxon>
        <taxon>Bacteroidales</taxon>
        <taxon>Dysgonomonadaceae</taxon>
        <taxon>Dysgonomonas</taxon>
    </lineage>
</organism>
<sequence length="535" mass="60196">MKKKFLYSFIAGAVILGLNACSLDETPIDQLPEDEAYKSQQLIYLNAVAGLYTEIGADGGGSGLAGTDRGLNDLNLFTADEAVLPTRGADWYDGGLWVNLYQHQWTSTNDLVKGSWDYLYRVVGKCNQSIDKMQFYLDQDSENVYLKEYIAEVRALRAMYYYYLLDNFARVPIVTSSSTEISEVKQAERSEVFNFVKTELQEALPLLKSAKSAVPGEYYGRMTKSVAYFLLAKLALNAQVYSDDNWEDNNGVPNGSTSFSVDGSDIGAWKATIKYCDLIKEEGYTLNPSYSANFAVKNEGSVENIFVIPMDPTLYKARNMYCVRTRHYAHAKAWGQDGWNGASATTDLLKVFREGGEDPRLNICFFTGKVQGPDGSDIMDGDVVLEYKPDAIKINTSNEATEKTAGARWKKYEFDPNAQSGGQLVSNDYVLYRYADVLLMKAEAMVRDGQNADALLKEVRNRVNASERPATLENILKERMLELSWEGFRRQDLIRFGQFNKAAMDRSPSEPYRKVFPIPFAVLDNNKNLTQNPKY</sequence>
<dbReference type="EMBL" id="ADLW01000004">
    <property type="protein sequence ID" value="EGK04158.1"/>
    <property type="molecule type" value="Genomic_DNA"/>
</dbReference>
<reference evidence="9 10" key="1">
    <citation type="submission" date="2011-04" db="EMBL/GenBank/DDBJ databases">
        <title>The Genome Sequence of Dysgonomonas mossii DSM 22836.</title>
        <authorList>
            <consortium name="The Broad Institute Genome Sequencing Platform"/>
            <person name="Earl A."/>
            <person name="Ward D."/>
            <person name="Feldgarden M."/>
            <person name="Gevers D."/>
            <person name="Pudlo N."/>
            <person name="Martens E."/>
            <person name="Allen-Vercoe E."/>
            <person name="Young S.K."/>
            <person name="Zeng Q."/>
            <person name="Gargeya S."/>
            <person name="Fitzgerald M."/>
            <person name="Haas B."/>
            <person name="Abouelleil A."/>
            <person name="Alvarado L."/>
            <person name="Arachchi H.M."/>
            <person name="Berlin A."/>
            <person name="Brown A."/>
            <person name="Chapman S.B."/>
            <person name="Chen Z."/>
            <person name="Dunbar C."/>
            <person name="Freedman E."/>
            <person name="Gearin G."/>
            <person name="Gellesch M."/>
            <person name="Goldberg J."/>
            <person name="Griggs A."/>
            <person name="Gujja S."/>
            <person name="Heiman D."/>
            <person name="Howarth C."/>
            <person name="Larson L."/>
            <person name="Lui A."/>
            <person name="MacDonald P.J.P."/>
            <person name="Mehta T."/>
            <person name="Montmayeur A."/>
            <person name="Murphy C."/>
            <person name="Neiman D."/>
            <person name="Pearson M."/>
            <person name="Priest M."/>
            <person name="Roberts A."/>
            <person name="Saif S."/>
            <person name="Shea T."/>
            <person name="Shenoy N."/>
            <person name="Sisk P."/>
            <person name="Stolte C."/>
            <person name="Sykes S."/>
            <person name="Yandava C."/>
            <person name="Wortman J."/>
            <person name="Nusbaum C."/>
            <person name="Birren B."/>
        </authorList>
    </citation>
    <scope>NUCLEOTIDE SEQUENCE [LARGE SCALE GENOMIC DNA]</scope>
    <source>
        <strain evidence="9 10">DSM 22836</strain>
    </source>
</reference>
<evidence type="ECO:0008006" key="11">
    <source>
        <dbReference type="Google" id="ProtNLM"/>
    </source>
</evidence>
<evidence type="ECO:0000256" key="5">
    <source>
        <dbReference type="ARBA" id="ARBA00023237"/>
    </source>
</evidence>
<feature type="domain" description="SusD-like N-terminal" evidence="8">
    <location>
        <begin position="96"/>
        <end position="236"/>
    </location>
</feature>
<accession>F8WYY5</accession>
<dbReference type="eggNOG" id="COG3637">
    <property type="taxonomic scope" value="Bacteria"/>
</dbReference>
<proteinExistence type="inferred from homology"/>
<dbReference type="InterPro" id="IPR033985">
    <property type="entry name" value="SusD-like_N"/>
</dbReference>
<dbReference type="GO" id="GO:0009279">
    <property type="term" value="C:cell outer membrane"/>
    <property type="evidence" value="ECO:0007669"/>
    <property type="project" value="UniProtKB-SubCell"/>
</dbReference>
<dbReference type="Gene3D" id="1.25.40.390">
    <property type="match status" value="1"/>
</dbReference>